<accession>A0A3R6H9S1</accession>
<organism evidence="3 5">
    <name type="scientific">Coprococcus comes</name>
    <dbReference type="NCBI Taxonomy" id="410072"/>
    <lineage>
        <taxon>Bacteria</taxon>
        <taxon>Bacillati</taxon>
        <taxon>Bacillota</taxon>
        <taxon>Clostridia</taxon>
        <taxon>Lachnospirales</taxon>
        <taxon>Lachnospiraceae</taxon>
        <taxon>Coprococcus</taxon>
    </lineage>
</organism>
<protein>
    <submittedName>
        <fullName evidence="3">Uncharacterized protein</fullName>
    </submittedName>
</protein>
<proteinExistence type="predicted"/>
<dbReference type="EMBL" id="QRIM01000015">
    <property type="protein sequence ID" value="RHG59178.1"/>
    <property type="molecule type" value="Genomic_DNA"/>
</dbReference>
<evidence type="ECO:0000313" key="4">
    <source>
        <dbReference type="Proteomes" id="UP000284579"/>
    </source>
</evidence>
<feature type="transmembrane region" description="Helical" evidence="1">
    <location>
        <begin position="6"/>
        <end position="22"/>
    </location>
</feature>
<gene>
    <name evidence="3" type="ORF">DW252_12290</name>
    <name evidence="2" type="ORF">DW656_17645</name>
</gene>
<dbReference type="Proteomes" id="UP000286595">
    <property type="component" value="Unassembled WGS sequence"/>
</dbReference>
<sequence>MANWIKAIYFVVILAWVIYVLSDDAVKYKSFPRRFGLSVALTVIIGLAGFALWHAVVPTSIKLLSEDSEVAESHSLASLKTGSHLDGKAALSFGYLTEQDEYVVMMRQDDGGYRRKSYPADGTVVYEDAEADDARVEVVDQYVVIRETHEFPIVGEWTRDRRKFLKCEIRIHVPAGSIAQGEYDIS</sequence>
<evidence type="ECO:0000313" key="5">
    <source>
        <dbReference type="Proteomes" id="UP000286595"/>
    </source>
</evidence>
<dbReference type="Proteomes" id="UP000284579">
    <property type="component" value="Unassembled WGS sequence"/>
</dbReference>
<keyword evidence="1" id="KW-0472">Membrane</keyword>
<feature type="transmembrane region" description="Helical" evidence="1">
    <location>
        <begin position="34"/>
        <end position="56"/>
    </location>
</feature>
<evidence type="ECO:0000313" key="2">
    <source>
        <dbReference type="EMBL" id="RHF78730.1"/>
    </source>
</evidence>
<comment type="caution">
    <text evidence="3">The sequence shown here is derived from an EMBL/GenBank/DDBJ whole genome shotgun (WGS) entry which is preliminary data.</text>
</comment>
<keyword evidence="1" id="KW-0812">Transmembrane</keyword>
<evidence type="ECO:0000256" key="1">
    <source>
        <dbReference type="SAM" id="Phobius"/>
    </source>
</evidence>
<keyword evidence="1" id="KW-1133">Transmembrane helix</keyword>
<dbReference type="EMBL" id="QRHO01000072">
    <property type="protein sequence ID" value="RHF78730.1"/>
    <property type="molecule type" value="Genomic_DNA"/>
</dbReference>
<evidence type="ECO:0000313" key="3">
    <source>
        <dbReference type="EMBL" id="RHG59178.1"/>
    </source>
</evidence>
<dbReference type="RefSeq" id="WP_118199879.1">
    <property type="nucleotide sequence ID" value="NZ_JAAIOQ010000032.1"/>
</dbReference>
<reference evidence="4 5" key="1">
    <citation type="submission" date="2018-08" db="EMBL/GenBank/DDBJ databases">
        <title>A genome reference for cultivated species of the human gut microbiota.</title>
        <authorList>
            <person name="Zou Y."/>
            <person name="Xue W."/>
            <person name="Luo G."/>
        </authorList>
    </citation>
    <scope>NUCLEOTIDE SEQUENCE [LARGE SCALE GENOMIC DNA]</scope>
    <source>
        <strain evidence="3 5">AM22-12LB</strain>
        <strain evidence="2 4">AM23-3</strain>
    </source>
</reference>
<dbReference type="AlphaFoldDB" id="A0A3R6H9S1"/>
<name>A0A3R6H9S1_9FIRM</name>